<keyword evidence="3" id="KW-0407">Ion channel</keyword>
<feature type="coiled-coil region" evidence="1">
    <location>
        <begin position="56"/>
        <end position="90"/>
    </location>
</feature>
<dbReference type="GO" id="GO:0034220">
    <property type="term" value="P:monoatomic ion transmembrane transport"/>
    <property type="evidence" value="ECO:0007669"/>
    <property type="project" value="UniProtKB-KW"/>
</dbReference>
<sequence>MDAEFLRDQVSRLTVLLARYQEAYPDFVLQEYGLEEEKSRDSHPWITESKELSPLLREYDATIYGLQEQLGNLQEELMTLRSRADLLVQENDGLRHELRESVQSGLTVGQGMGGGDGGVDGEGALGNLQQQVEIAVQEKDAAQEKWREAAQEVDRLEAELEVEKESHQWRVVEQQAHQVKDQYHQSVTALGSEVETLHTELRETRTENSTLVQKVSQLKLTVSELQQQLVWKSQETADNIFKEGVSDSKISELKRIMDELRHRLSEMTQEAEETRRENNSLHTRLTELQRRLSDTEVRENEAVLQVREAVQLVEAAVIEKDQAEMLVRQKEEELEETKTSMAKLIVKAGARTREEVDNVRAQCNERIAQLTEEVHALEMEGSERQARLDRLVREKRAVESELQQIYSEGKSEGSRSKEAYEQLNKRAIDAERARDEASVKVDNMQTEMDRLKMEVENVRIQRDSEVAQLQERVSGFQSQFEVASEEREANVNQINALNKKLLEANKEKEAAYRKCLKEVALMEQDQQVKTRDLEIRLQTTEDTRQQTVSELRRLLTAQQRMSARWKEECQTIRHKFEGKLTDCRAEMSHVKKRNEELTSLLKDSQAKTAEVERMLSEYTKNIRRMEERVREAELQAGHAGKQLARHSMRERQMVAEREGLLNELVRSQTQRGVSESMKPVALTSVAGMETGLEQSHTGELTLEHLTTSARGRSSVGALLDSR</sequence>
<dbReference type="PANTHER" id="PTHR35970:SF1">
    <property type="entry name" value="SODIUM CHANNEL AND CLATHRIN LINKER 1"/>
    <property type="match status" value="1"/>
</dbReference>
<organism evidence="2 3">
    <name type="scientific">Aplysia californica</name>
    <name type="common">California sea hare</name>
    <dbReference type="NCBI Taxonomy" id="6500"/>
    <lineage>
        <taxon>Eukaryota</taxon>
        <taxon>Metazoa</taxon>
        <taxon>Spiralia</taxon>
        <taxon>Lophotrochozoa</taxon>
        <taxon>Mollusca</taxon>
        <taxon>Gastropoda</taxon>
        <taxon>Heterobranchia</taxon>
        <taxon>Euthyneura</taxon>
        <taxon>Tectipleura</taxon>
        <taxon>Aplysiida</taxon>
        <taxon>Aplysioidea</taxon>
        <taxon>Aplysiidae</taxon>
        <taxon>Aplysia</taxon>
    </lineage>
</organism>
<dbReference type="InterPro" id="IPR031887">
    <property type="entry name" value="SDCCAG8"/>
</dbReference>
<evidence type="ECO:0000256" key="1">
    <source>
        <dbReference type="SAM" id="Coils"/>
    </source>
</evidence>
<evidence type="ECO:0000313" key="2">
    <source>
        <dbReference type="Proteomes" id="UP000694888"/>
    </source>
</evidence>
<keyword evidence="1" id="KW-0175">Coiled coil</keyword>
<reference evidence="3" key="1">
    <citation type="submission" date="2025-08" db="UniProtKB">
        <authorList>
            <consortium name="RefSeq"/>
        </authorList>
    </citation>
    <scope>IDENTIFICATION</scope>
</reference>
<feature type="coiled-coil region" evidence="1">
    <location>
        <begin position="587"/>
        <end position="642"/>
    </location>
</feature>
<dbReference type="PANTHER" id="PTHR35970">
    <property type="entry name" value="SODIUM CHANNEL AND CLATHRIN LINKER 1"/>
    <property type="match status" value="1"/>
</dbReference>
<proteinExistence type="predicted"/>
<dbReference type="GeneID" id="101856843"/>
<feature type="coiled-coil region" evidence="1">
    <location>
        <begin position="125"/>
        <end position="166"/>
    </location>
</feature>
<keyword evidence="2" id="KW-1185">Reference proteome</keyword>
<dbReference type="RefSeq" id="XP_005108752.2">
    <property type="nucleotide sequence ID" value="XM_005108695.3"/>
</dbReference>
<feature type="coiled-coil region" evidence="1">
    <location>
        <begin position="208"/>
        <end position="518"/>
    </location>
</feature>
<accession>A0ABM0K4T7</accession>
<keyword evidence="3" id="KW-0406">Ion transport</keyword>
<keyword evidence="3" id="KW-0813">Transport</keyword>
<dbReference type="InterPro" id="IPR038911">
    <property type="entry name" value="SCLT1"/>
</dbReference>
<evidence type="ECO:0000313" key="3">
    <source>
        <dbReference type="RefSeq" id="XP_005108752.2"/>
    </source>
</evidence>
<name>A0ABM0K4T7_APLCA</name>
<protein>
    <submittedName>
        <fullName evidence="3">Sodium channel and clathrin linker 1</fullName>
    </submittedName>
</protein>
<gene>
    <name evidence="3" type="primary">LOC101856843</name>
</gene>
<dbReference type="Pfam" id="PF15964">
    <property type="entry name" value="CCCAP"/>
    <property type="match status" value="1"/>
</dbReference>
<dbReference type="Proteomes" id="UP000694888">
    <property type="component" value="Unplaced"/>
</dbReference>